<dbReference type="InterPro" id="IPR036871">
    <property type="entry name" value="PX_dom_sf"/>
</dbReference>
<dbReference type="PANTHER" id="PTHR15706">
    <property type="entry name" value="SH3 MULTIPLE DOMAIN"/>
    <property type="match status" value="1"/>
</dbReference>
<feature type="compositionally biased region" description="Low complexity" evidence="3">
    <location>
        <begin position="422"/>
        <end position="444"/>
    </location>
</feature>
<evidence type="ECO:0000313" key="6">
    <source>
        <dbReference type="Ensembl" id="ENSSFOP00015033799.2"/>
    </source>
</evidence>
<reference evidence="6" key="3">
    <citation type="submission" date="2025-09" db="UniProtKB">
        <authorList>
            <consortium name="Ensembl"/>
        </authorList>
    </citation>
    <scope>IDENTIFICATION</scope>
</reference>
<dbReference type="CDD" id="cd12024">
    <property type="entry name" value="SH3_NoxO1_2"/>
    <property type="match status" value="1"/>
</dbReference>
<dbReference type="FunFam" id="3.30.1520.10:FF:000040">
    <property type="entry name" value="NADPH oxidase organizer 1"/>
    <property type="match status" value="1"/>
</dbReference>
<accession>A0A8C9SI58</accession>
<dbReference type="SUPFAM" id="SSF50044">
    <property type="entry name" value="SH3-domain"/>
    <property type="match status" value="2"/>
</dbReference>
<evidence type="ECO:0000256" key="3">
    <source>
        <dbReference type="SAM" id="MobiDB-lite"/>
    </source>
</evidence>
<organism evidence="6 7">
    <name type="scientific">Scleropages formosus</name>
    <name type="common">Asian bonytongue</name>
    <name type="synonym">Osteoglossum formosum</name>
    <dbReference type="NCBI Taxonomy" id="113540"/>
    <lineage>
        <taxon>Eukaryota</taxon>
        <taxon>Metazoa</taxon>
        <taxon>Chordata</taxon>
        <taxon>Craniata</taxon>
        <taxon>Vertebrata</taxon>
        <taxon>Euteleostomi</taxon>
        <taxon>Actinopterygii</taxon>
        <taxon>Neopterygii</taxon>
        <taxon>Teleostei</taxon>
        <taxon>Osteoglossocephala</taxon>
        <taxon>Osteoglossomorpha</taxon>
        <taxon>Osteoglossiformes</taxon>
        <taxon>Osteoglossidae</taxon>
        <taxon>Scleropages</taxon>
    </lineage>
</organism>
<evidence type="ECO:0000313" key="7">
    <source>
        <dbReference type="Proteomes" id="UP000694397"/>
    </source>
</evidence>
<name>A0A8C9SI58_SCLFO</name>
<reference evidence="6" key="2">
    <citation type="submission" date="2025-08" db="UniProtKB">
        <authorList>
            <consortium name="Ensembl"/>
        </authorList>
    </citation>
    <scope>IDENTIFICATION</scope>
</reference>
<feature type="compositionally biased region" description="Pro residues" evidence="3">
    <location>
        <begin position="475"/>
        <end position="485"/>
    </location>
</feature>
<dbReference type="AlphaFoldDB" id="A0A8C9SI58"/>
<feature type="domain" description="SH3" evidence="4">
    <location>
        <begin position="279"/>
        <end position="338"/>
    </location>
</feature>
<dbReference type="GO" id="GO:0042554">
    <property type="term" value="P:superoxide anion generation"/>
    <property type="evidence" value="ECO:0007669"/>
    <property type="project" value="TreeGrafter"/>
</dbReference>
<gene>
    <name evidence="6" type="primary">noxo1b</name>
</gene>
<evidence type="ECO:0000259" key="4">
    <source>
        <dbReference type="PROSITE" id="PS50002"/>
    </source>
</evidence>
<dbReference type="Gene3D" id="2.30.30.40">
    <property type="entry name" value="SH3 Domains"/>
    <property type="match status" value="2"/>
</dbReference>
<reference evidence="6 7" key="1">
    <citation type="submission" date="2019-04" db="EMBL/GenBank/DDBJ databases">
        <authorList>
            <consortium name="Wellcome Sanger Institute Data Sharing"/>
        </authorList>
    </citation>
    <scope>NUCLEOTIDE SEQUENCE [LARGE SCALE GENOMIC DNA]</scope>
</reference>
<dbReference type="SMART" id="SM00312">
    <property type="entry name" value="PX"/>
    <property type="match status" value="1"/>
</dbReference>
<feature type="compositionally biased region" description="Low complexity" evidence="3">
    <location>
        <begin position="394"/>
        <end position="404"/>
    </location>
</feature>
<keyword evidence="1 2" id="KW-0728">SH3 domain</keyword>
<keyword evidence="7" id="KW-1185">Reference proteome</keyword>
<evidence type="ECO:0000259" key="5">
    <source>
        <dbReference type="PROSITE" id="PS50195"/>
    </source>
</evidence>
<sequence>MMERSEALRLRRRGVASHRIPSHLIASQGFSPHFLPHLTAMANQREQRFPASVRLIGVMHKGPSRVFMTSVFWSDQTEIIVYRSFQEFKKLHKRLKKKFPPENPFRRSDRVLPSFRAKTIKNNFQKKGPSKSVLRLKSLEKYCGELLSCDPNVAQSAEVVQFFLPQNRDLEPDYGKNSFVIMPSDDPSEGEASNDGKRHSMGNITQPFVAETYRCVAPYETKDTKNRPFSIAVNEAVDVLIKDKAGWWLVENDEKRLAWFPAPFLETCEDDEEDEEDEDEGALFCVVRNFQSSKDDELSVNIGSKVQVLQKSDNGWWLVRHHGKAGYVPSMYLQPYTNPHVRLQAVQKDMRSSSLCLAQLHFSEPRLQETLQLPPNNRKESCPRPSPKQRSRSMELLSESLGSSTPPISEELPGPKSHPSTDSEGSEGSEFSFSDDISSSGIDSVGASRSDGEEPSCAPQAEPHGGRRGSNPQNAPSPPKMPPRPRPQEIFSRCTTITRKAALTYKANLFAENVQSRVR</sequence>
<dbReference type="SUPFAM" id="SSF64268">
    <property type="entry name" value="PX domain"/>
    <property type="match status" value="1"/>
</dbReference>
<evidence type="ECO:0000256" key="2">
    <source>
        <dbReference type="PROSITE-ProRule" id="PRU00192"/>
    </source>
</evidence>
<dbReference type="GO" id="GO:0035091">
    <property type="term" value="F:phosphatidylinositol binding"/>
    <property type="evidence" value="ECO:0007669"/>
    <property type="project" value="InterPro"/>
</dbReference>
<dbReference type="PROSITE" id="PS50002">
    <property type="entry name" value="SH3"/>
    <property type="match status" value="2"/>
</dbReference>
<feature type="domain" description="SH3" evidence="4">
    <location>
        <begin position="208"/>
        <end position="270"/>
    </location>
</feature>
<dbReference type="GO" id="GO:0016176">
    <property type="term" value="F:superoxide-generating NADPH oxidase activator activity"/>
    <property type="evidence" value="ECO:0007669"/>
    <property type="project" value="TreeGrafter"/>
</dbReference>
<dbReference type="Ensembl" id="ENSSFOT00015034177.2">
    <property type="protein sequence ID" value="ENSSFOP00015033799.2"/>
    <property type="gene ID" value="ENSSFOG00015021573.2"/>
</dbReference>
<evidence type="ECO:0000256" key="1">
    <source>
        <dbReference type="ARBA" id="ARBA00022443"/>
    </source>
</evidence>
<dbReference type="Proteomes" id="UP000694397">
    <property type="component" value="Chromosome 20"/>
</dbReference>
<dbReference type="InterPro" id="IPR001452">
    <property type="entry name" value="SH3_domain"/>
</dbReference>
<dbReference type="InterPro" id="IPR036028">
    <property type="entry name" value="SH3-like_dom_sf"/>
</dbReference>
<dbReference type="FunFam" id="2.30.30.40:FF:000233">
    <property type="entry name" value="NADPH oxidase organizer 1"/>
    <property type="match status" value="1"/>
</dbReference>
<dbReference type="Gene3D" id="3.30.1520.10">
    <property type="entry name" value="Phox-like domain"/>
    <property type="match status" value="1"/>
</dbReference>
<proteinExistence type="predicted"/>
<dbReference type="InterPro" id="IPR051228">
    <property type="entry name" value="NADPH_Oxidase/PX-Domain"/>
</dbReference>
<dbReference type="SMART" id="SM00326">
    <property type="entry name" value="SH3"/>
    <property type="match status" value="2"/>
</dbReference>
<dbReference type="PANTHER" id="PTHR15706:SF10">
    <property type="entry name" value="NADPH OXIDASE ORGANIZER 1"/>
    <property type="match status" value="1"/>
</dbReference>
<dbReference type="GO" id="GO:0005737">
    <property type="term" value="C:cytoplasm"/>
    <property type="evidence" value="ECO:0007669"/>
    <property type="project" value="TreeGrafter"/>
</dbReference>
<feature type="domain" description="PX" evidence="5">
    <location>
        <begin position="1"/>
        <end position="170"/>
    </location>
</feature>
<dbReference type="OrthoDB" id="10255964at2759"/>
<feature type="region of interest" description="Disordered" evidence="3">
    <location>
        <begin position="368"/>
        <end position="490"/>
    </location>
</feature>
<dbReference type="FunFam" id="2.30.30.40:FF:000219">
    <property type="entry name" value="NADPH oxidase organizer 1"/>
    <property type="match status" value="1"/>
</dbReference>
<dbReference type="PROSITE" id="PS50195">
    <property type="entry name" value="PX"/>
    <property type="match status" value="1"/>
</dbReference>
<dbReference type="InterPro" id="IPR035758">
    <property type="entry name" value="NoxO1_SH3_2"/>
</dbReference>
<dbReference type="InterPro" id="IPR001683">
    <property type="entry name" value="PX_dom"/>
</dbReference>
<protein>
    <submittedName>
        <fullName evidence="6">NADPH oxidase organizer 1b</fullName>
    </submittedName>
</protein>
<dbReference type="GeneTree" id="ENSGT00940000158812"/>
<dbReference type="Pfam" id="PF00018">
    <property type="entry name" value="SH3_1"/>
    <property type="match status" value="1"/>
</dbReference>
<dbReference type="Pfam" id="PF00787">
    <property type="entry name" value="PX"/>
    <property type="match status" value="1"/>
</dbReference>